<evidence type="ECO:0000259" key="3">
    <source>
        <dbReference type="PROSITE" id="PS51462"/>
    </source>
</evidence>
<dbReference type="OrthoDB" id="9806150at2"/>
<proteinExistence type="predicted"/>
<sequence length="189" mass="21161">MAVTDKDLDKELVEEKISSEDIFDGNLLHVKRDTVKLPSGNEATREWIKHPGASAVIPVTEDGQVILVKQYRYPIGRITLEIPAGKLDAPDEDPLYCATRELSEETGYEAERITKLTTVATTVGFSNEYIHIYAAEGLKAGKQHTDEDEFINVVKMPLEEAVELVLNGEIYDAKSVTAILMLERSRREK</sequence>
<dbReference type="RefSeq" id="WP_074571778.1">
    <property type="nucleotide sequence ID" value="NZ_FNJQ01000007.1"/>
</dbReference>
<dbReference type="Proteomes" id="UP000182412">
    <property type="component" value="Unassembled WGS sequence"/>
</dbReference>
<dbReference type="GO" id="GO:0006753">
    <property type="term" value="P:nucleoside phosphate metabolic process"/>
    <property type="evidence" value="ECO:0007669"/>
    <property type="project" value="TreeGrafter"/>
</dbReference>
<evidence type="ECO:0000256" key="2">
    <source>
        <dbReference type="ARBA" id="ARBA00022801"/>
    </source>
</evidence>
<organism evidence="4 5">
    <name type="scientific">Selenomonas ruminantium</name>
    <dbReference type="NCBI Taxonomy" id="971"/>
    <lineage>
        <taxon>Bacteria</taxon>
        <taxon>Bacillati</taxon>
        <taxon>Bacillota</taxon>
        <taxon>Negativicutes</taxon>
        <taxon>Selenomonadales</taxon>
        <taxon>Selenomonadaceae</taxon>
        <taxon>Selenomonas</taxon>
    </lineage>
</organism>
<protein>
    <submittedName>
        <fullName evidence="4">ADP-ribose pyrophosphatase</fullName>
    </submittedName>
</protein>
<dbReference type="PANTHER" id="PTHR11839">
    <property type="entry name" value="UDP/ADP-SUGAR PYROPHOSPHATASE"/>
    <property type="match status" value="1"/>
</dbReference>
<dbReference type="GO" id="GO:0005829">
    <property type="term" value="C:cytosol"/>
    <property type="evidence" value="ECO:0007669"/>
    <property type="project" value="TreeGrafter"/>
</dbReference>
<dbReference type="AlphaFoldDB" id="A0A1H0QA48"/>
<dbReference type="EMBL" id="FNJQ01000007">
    <property type="protein sequence ID" value="SDP14050.1"/>
    <property type="molecule type" value="Genomic_DNA"/>
</dbReference>
<dbReference type="FunFam" id="3.90.79.10:FF:000024">
    <property type="entry name" value="ADP-ribose pyrophosphatase"/>
    <property type="match status" value="1"/>
</dbReference>
<reference evidence="4 5" key="1">
    <citation type="submission" date="2016-10" db="EMBL/GenBank/DDBJ databases">
        <authorList>
            <person name="de Groot N.N."/>
        </authorList>
    </citation>
    <scope>NUCLEOTIDE SEQUENCE [LARGE SCALE GENOMIC DNA]</scope>
    <source>
        <strain evidence="4 5">S137</strain>
    </source>
</reference>
<dbReference type="InterPro" id="IPR000086">
    <property type="entry name" value="NUDIX_hydrolase_dom"/>
</dbReference>
<evidence type="ECO:0000313" key="5">
    <source>
        <dbReference type="Proteomes" id="UP000182412"/>
    </source>
</evidence>
<evidence type="ECO:0000256" key="1">
    <source>
        <dbReference type="ARBA" id="ARBA00001946"/>
    </source>
</evidence>
<accession>A0A1H0QA48</accession>
<dbReference type="InterPro" id="IPR015797">
    <property type="entry name" value="NUDIX_hydrolase-like_dom_sf"/>
</dbReference>
<dbReference type="Gene3D" id="3.90.79.10">
    <property type="entry name" value="Nucleoside Triphosphate Pyrophosphohydrolase"/>
    <property type="match status" value="1"/>
</dbReference>
<dbReference type="PROSITE" id="PS51462">
    <property type="entry name" value="NUDIX"/>
    <property type="match status" value="1"/>
</dbReference>
<dbReference type="Pfam" id="PF00293">
    <property type="entry name" value="NUDIX"/>
    <property type="match status" value="1"/>
</dbReference>
<name>A0A1H0QA48_SELRU</name>
<feature type="domain" description="Nudix hydrolase" evidence="3">
    <location>
        <begin position="48"/>
        <end position="178"/>
    </location>
</feature>
<gene>
    <name evidence="4" type="ORF">SAMN05216366_10759</name>
</gene>
<keyword evidence="2" id="KW-0378">Hydrolase</keyword>
<evidence type="ECO:0000313" key="4">
    <source>
        <dbReference type="EMBL" id="SDP14050.1"/>
    </source>
</evidence>
<dbReference type="GO" id="GO:0016787">
    <property type="term" value="F:hydrolase activity"/>
    <property type="evidence" value="ECO:0007669"/>
    <property type="project" value="UniProtKB-KW"/>
</dbReference>
<dbReference type="GO" id="GO:0019693">
    <property type="term" value="P:ribose phosphate metabolic process"/>
    <property type="evidence" value="ECO:0007669"/>
    <property type="project" value="TreeGrafter"/>
</dbReference>
<dbReference type="PANTHER" id="PTHR11839:SF18">
    <property type="entry name" value="NUDIX HYDROLASE DOMAIN-CONTAINING PROTEIN"/>
    <property type="match status" value="1"/>
</dbReference>
<dbReference type="SUPFAM" id="SSF55811">
    <property type="entry name" value="Nudix"/>
    <property type="match status" value="1"/>
</dbReference>
<comment type="cofactor">
    <cofactor evidence="1">
        <name>Mg(2+)</name>
        <dbReference type="ChEBI" id="CHEBI:18420"/>
    </cofactor>
</comment>